<dbReference type="PANTHER" id="PTHR45663">
    <property type="entry name" value="GEO12009P1"/>
    <property type="match status" value="1"/>
</dbReference>
<feature type="domain" description="Thioredoxin" evidence="1">
    <location>
        <begin position="49"/>
        <end position="142"/>
    </location>
</feature>
<dbReference type="EMBL" id="EF101928">
    <property type="protein sequence ID" value="ABT16610.1"/>
    <property type="molecule type" value="Genomic_DNA"/>
</dbReference>
<sequence length="148" mass="17350">MFYVVGYFISTAFVDIHIYRQKRIIIMWKHFFRSRHDFAIMQTIKVNSIRQFTTGVTTGRKYALAKFYKDGCKPCGALNEKYIKPRKNLDIDLYEIEHVNNKVISRQYNVRILPTVVLFENGEPVGRAEGLKAAEEFFENVDSLNFVV</sequence>
<organism evidence="2 3">
    <name type="scientific">Chlorovirus heliozoae</name>
    <dbReference type="NCBI Taxonomy" id="322019"/>
    <lineage>
        <taxon>Viruses</taxon>
        <taxon>Varidnaviria</taxon>
        <taxon>Bamfordvirae</taxon>
        <taxon>Nucleocytoviricota</taxon>
        <taxon>Megaviricetes</taxon>
        <taxon>Algavirales</taxon>
        <taxon>Phycodnaviridae</taxon>
        <taxon>Chlorovirus</taxon>
    </lineage>
</organism>
<dbReference type="Gene3D" id="3.40.30.10">
    <property type="entry name" value="Glutaredoxin"/>
    <property type="match status" value="1"/>
</dbReference>
<gene>
    <name evidence="2" type="primary">Z476L</name>
    <name evidence="2" type="ORF">ATCV1_Z476L</name>
</gene>
<dbReference type="Pfam" id="PF00085">
    <property type="entry name" value="Thioredoxin"/>
    <property type="match status" value="1"/>
</dbReference>
<accession>A7K986</accession>
<dbReference type="SUPFAM" id="SSF52833">
    <property type="entry name" value="Thioredoxin-like"/>
    <property type="match status" value="1"/>
</dbReference>
<dbReference type="GeneID" id="5470845"/>
<evidence type="ECO:0000259" key="1">
    <source>
        <dbReference type="Pfam" id="PF00085"/>
    </source>
</evidence>
<dbReference type="CDD" id="cd02947">
    <property type="entry name" value="TRX_family"/>
    <property type="match status" value="1"/>
</dbReference>
<proteinExistence type="predicted"/>
<dbReference type="InterPro" id="IPR013766">
    <property type="entry name" value="Thioredoxin_domain"/>
</dbReference>
<dbReference type="KEGG" id="vg:5470845"/>
<dbReference type="OrthoDB" id="26513at10239"/>
<dbReference type="RefSeq" id="YP_001426957.1">
    <property type="nucleotide sequence ID" value="NC_008724.1"/>
</dbReference>
<evidence type="ECO:0000313" key="3">
    <source>
        <dbReference type="Proteomes" id="UP000202420"/>
    </source>
</evidence>
<name>A7K986_9PHYC</name>
<protein>
    <submittedName>
        <fullName evidence="2">Uncharacterized protein Z476L</fullName>
    </submittedName>
</protein>
<dbReference type="PANTHER" id="PTHR45663:SF11">
    <property type="entry name" value="GEO12009P1"/>
    <property type="match status" value="1"/>
</dbReference>
<reference evidence="2 3" key="1">
    <citation type="submission" date="2006-09" db="EMBL/GenBank/DDBJ databases">
        <title>Sequence and annotation of the 288-kb ATCV-1 virus that infects an endosymbiotic Chlorella strain of the heliozoon Acanthocystis turfacea.</title>
        <authorList>
            <person name="Fitzgerald L.A."/>
            <person name="Graves M.V."/>
            <person name="Li X."/>
            <person name="Pfitzner A.J.P."/>
            <person name="Hartigan J."/>
            <person name="Van Etten J.L."/>
        </authorList>
    </citation>
    <scope>NUCLEOTIDE SEQUENCE [LARGE SCALE GENOMIC DNA]</scope>
    <source>
        <strain evidence="2 3">ATCV-1</strain>
    </source>
</reference>
<evidence type="ECO:0000313" key="2">
    <source>
        <dbReference type="EMBL" id="ABT16610.1"/>
    </source>
</evidence>
<dbReference type="GO" id="GO:0015035">
    <property type="term" value="F:protein-disulfide reductase activity"/>
    <property type="evidence" value="ECO:0007669"/>
    <property type="project" value="TreeGrafter"/>
</dbReference>
<keyword evidence="3" id="KW-1185">Reference proteome</keyword>
<dbReference type="Proteomes" id="UP000202420">
    <property type="component" value="Segment"/>
</dbReference>
<dbReference type="InterPro" id="IPR036249">
    <property type="entry name" value="Thioredoxin-like_sf"/>
</dbReference>